<sequence length="161" mass="17391">MRRSLIIAAVINQSCAAAARPEPSEPRSAGRPTNLRRISHLNNLASQSADARSHAREREGVCASLSVSFCEHSQSAPSTLGERLYTTPPVKRRERDTICGCIGGVSRTDSETMTTGTAVQIDGSRWFVMTNPPCVHSSGWHYNNVSCGTLVPRAARQAVGR</sequence>
<accession>A0AAD7TBF4</accession>
<protein>
    <submittedName>
        <fullName evidence="1">Uncharacterized protein</fullName>
    </submittedName>
</protein>
<reference evidence="1" key="1">
    <citation type="journal article" date="2023" name="Science">
        <title>Genome structures resolve the early diversification of teleost fishes.</title>
        <authorList>
            <person name="Parey E."/>
            <person name="Louis A."/>
            <person name="Montfort J."/>
            <person name="Bouchez O."/>
            <person name="Roques C."/>
            <person name="Iampietro C."/>
            <person name="Lluch J."/>
            <person name="Castinel A."/>
            <person name="Donnadieu C."/>
            <person name="Desvignes T."/>
            <person name="Floi Bucao C."/>
            <person name="Jouanno E."/>
            <person name="Wen M."/>
            <person name="Mejri S."/>
            <person name="Dirks R."/>
            <person name="Jansen H."/>
            <person name="Henkel C."/>
            <person name="Chen W.J."/>
            <person name="Zahm M."/>
            <person name="Cabau C."/>
            <person name="Klopp C."/>
            <person name="Thompson A.W."/>
            <person name="Robinson-Rechavi M."/>
            <person name="Braasch I."/>
            <person name="Lecointre G."/>
            <person name="Bobe J."/>
            <person name="Postlethwait J.H."/>
            <person name="Berthelot C."/>
            <person name="Roest Crollius H."/>
            <person name="Guiguen Y."/>
        </authorList>
    </citation>
    <scope>NUCLEOTIDE SEQUENCE</scope>
    <source>
        <strain evidence="1">NC1722</strain>
    </source>
</reference>
<keyword evidence="2" id="KW-1185">Reference proteome</keyword>
<name>A0AAD7TBF4_9TELE</name>
<proteinExistence type="predicted"/>
<comment type="caution">
    <text evidence="1">The sequence shown here is derived from an EMBL/GenBank/DDBJ whole genome shotgun (WGS) entry which is preliminary data.</text>
</comment>
<dbReference type="Proteomes" id="UP001221898">
    <property type="component" value="Unassembled WGS sequence"/>
</dbReference>
<dbReference type="EMBL" id="JAINUG010000004">
    <property type="protein sequence ID" value="KAJ8417228.1"/>
    <property type="molecule type" value="Genomic_DNA"/>
</dbReference>
<evidence type="ECO:0000313" key="2">
    <source>
        <dbReference type="Proteomes" id="UP001221898"/>
    </source>
</evidence>
<organism evidence="1 2">
    <name type="scientific">Aldrovandia affinis</name>
    <dbReference type="NCBI Taxonomy" id="143900"/>
    <lineage>
        <taxon>Eukaryota</taxon>
        <taxon>Metazoa</taxon>
        <taxon>Chordata</taxon>
        <taxon>Craniata</taxon>
        <taxon>Vertebrata</taxon>
        <taxon>Euteleostomi</taxon>
        <taxon>Actinopterygii</taxon>
        <taxon>Neopterygii</taxon>
        <taxon>Teleostei</taxon>
        <taxon>Notacanthiformes</taxon>
        <taxon>Halosauridae</taxon>
        <taxon>Aldrovandia</taxon>
    </lineage>
</organism>
<evidence type="ECO:0000313" key="1">
    <source>
        <dbReference type="EMBL" id="KAJ8417228.1"/>
    </source>
</evidence>
<dbReference type="AlphaFoldDB" id="A0AAD7TBF4"/>
<gene>
    <name evidence="1" type="ORF">AAFF_G00284550</name>
</gene>